<evidence type="ECO:0000313" key="2">
    <source>
        <dbReference type="Proteomes" id="UP000315295"/>
    </source>
</evidence>
<name>A0A540M691_MALBA</name>
<reference evidence="1 2" key="1">
    <citation type="journal article" date="2019" name="G3 (Bethesda)">
        <title>Sequencing of a Wild Apple (Malus baccata) Genome Unravels the Differences Between Cultivated and Wild Apple Species Regarding Disease Resistance and Cold Tolerance.</title>
        <authorList>
            <person name="Chen X."/>
        </authorList>
    </citation>
    <scope>NUCLEOTIDE SEQUENCE [LARGE SCALE GENOMIC DNA]</scope>
    <source>
        <strain evidence="2">cv. Shandingzi</strain>
        <tissue evidence="1">Leaves</tissue>
    </source>
</reference>
<sequence>MAILFGKTWKSSHIDENRYMILFDALCKAIRLPKAAKTRCEEVDESGMRCGRVGWQGR</sequence>
<accession>A0A540M691</accession>
<dbReference type="EMBL" id="VIEB01000347">
    <property type="protein sequence ID" value="TQD94277.1"/>
    <property type="molecule type" value="Genomic_DNA"/>
</dbReference>
<evidence type="ECO:0000313" key="1">
    <source>
        <dbReference type="EMBL" id="TQD94277.1"/>
    </source>
</evidence>
<protein>
    <submittedName>
        <fullName evidence="1">Uncharacterized protein</fullName>
    </submittedName>
</protein>
<keyword evidence="2" id="KW-1185">Reference proteome</keyword>
<proteinExistence type="predicted"/>
<comment type="caution">
    <text evidence="1">The sequence shown here is derived from an EMBL/GenBank/DDBJ whole genome shotgun (WGS) entry which is preliminary data.</text>
</comment>
<dbReference type="Proteomes" id="UP000315295">
    <property type="component" value="Unassembled WGS sequence"/>
</dbReference>
<dbReference type="AlphaFoldDB" id="A0A540M691"/>
<organism evidence="1 2">
    <name type="scientific">Malus baccata</name>
    <name type="common">Siberian crab apple</name>
    <name type="synonym">Pyrus baccata</name>
    <dbReference type="NCBI Taxonomy" id="106549"/>
    <lineage>
        <taxon>Eukaryota</taxon>
        <taxon>Viridiplantae</taxon>
        <taxon>Streptophyta</taxon>
        <taxon>Embryophyta</taxon>
        <taxon>Tracheophyta</taxon>
        <taxon>Spermatophyta</taxon>
        <taxon>Magnoliopsida</taxon>
        <taxon>eudicotyledons</taxon>
        <taxon>Gunneridae</taxon>
        <taxon>Pentapetalae</taxon>
        <taxon>rosids</taxon>
        <taxon>fabids</taxon>
        <taxon>Rosales</taxon>
        <taxon>Rosaceae</taxon>
        <taxon>Amygdaloideae</taxon>
        <taxon>Maleae</taxon>
        <taxon>Malus</taxon>
    </lineage>
</organism>
<gene>
    <name evidence="1" type="ORF">C1H46_020091</name>
</gene>